<dbReference type="RefSeq" id="WP_007907186.1">
    <property type="nucleotide sequence ID" value="NZ_ADVG01000001.1"/>
</dbReference>
<sequence>MKSPLTLRCYVRETEMLYDFEVLQALFTALTEQGYYLVAEEEFEPSFRVWWSTMCARPSRLDTLPAERQRLLLHLRQSGLSAQLRCELALYHTLREPHLVCRAYHGEHLFSFDIDFMPGGPTGTPLVLLSIEPEYLTAAHGEERARMHALWIAALKALYQHLHPIYGWVHDLDFDRPGFAWAMDIDPEHVEERTALDAVLRNDAAAGHLRFLSLANMLGPELVAHYGRERILMTPAWHLEPLEDGGVLLLPEPFSWDYVPVWNEAEQHLAIAPSESITVAHLAATLHSHGLLKHISVPRLEQATAKSCLFDILAVLLPQRYVTLKRHYQYREEDYTRLLLHLARVTSGEWEPEQVSTFFLADEALIEFECAGESFYWRFPLPQGCAGVAPGFLEHLRQFARSRLAGTFLPLRGKGHGLTYFYLSARAWRELEYMLPRLRSGWPSLSVLRSLFPRLSSTHWRQLREHVEAHTRAEEAEACETSAPGESHKRTDRPCRECATRHLERCRLVSEPLWNV</sequence>
<comment type="caution">
    <text evidence="2">The sequence shown here is derived from an EMBL/GenBank/DDBJ whole genome shotgun (WGS) entry which is preliminary data.</text>
</comment>
<name>D6TD63_KTERA</name>
<accession>D6TD63</accession>
<dbReference type="EMBL" id="ADVG01000001">
    <property type="protein sequence ID" value="EFH90114.1"/>
    <property type="molecule type" value="Genomic_DNA"/>
</dbReference>
<dbReference type="AlphaFoldDB" id="D6TD63"/>
<evidence type="ECO:0000256" key="1">
    <source>
        <dbReference type="SAM" id="MobiDB-lite"/>
    </source>
</evidence>
<protein>
    <submittedName>
        <fullName evidence="2">Uncharacterized protein</fullName>
    </submittedName>
</protein>
<reference evidence="2 3" key="1">
    <citation type="journal article" date="2011" name="Stand. Genomic Sci.">
        <title>Non-contiguous finished genome sequence and contextual data of the filamentous soil bacterium Ktedonobacter racemifer type strain (SOSP1-21).</title>
        <authorList>
            <person name="Chang Y.J."/>
            <person name="Land M."/>
            <person name="Hauser L."/>
            <person name="Chertkov O."/>
            <person name="Del Rio T.G."/>
            <person name="Nolan M."/>
            <person name="Copeland A."/>
            <person name="Tice H."/>
            <person name="Cheng J.F."/>
            <person name="Lucas S."/>
            <person name="Han C."/>
            <person name="Goodwin L."/>
            <person name="Pitluck S."/>
            <person name="Ivanova N."/>
            <person name="Ovchinikova G."/>
            <person name="Pati A."/>
            <person name="Chen A."/>
            <person name="Palaniappan K."/>
            <person name="Mavromatis K."/>
            <person name="Liolios K."/>
            <person name="Brettin T."/>
            <person name="Fiebig A."/>
            <person name="Rohde M."/>
            <person name="Abt B."/>
            <person name="Goker M."/>
            <person name="Detter J.C."/>
            <person name="Woyke T."/>
            <person name="Bristow J."/>
            <person name="Eisen J.A."/>
            <person name="Markowitz V."/>
            <person name="Hugenholtz P."/>
            <person name="Kyrpides N.C."/>
            <person name="Klenk H.P."/>
            <person name="Lapidus A."/>
        </authorList>
    </citation>
    <scope>NUCLEOTIDE SEQUENCE [LARGE SCALE GENOMIC DNA]</scope>
    <source>
        <strain evidence="3">DSM 44963</strain>
    </source>
</reference>
<keyword evidence="3" id="KW-1185">Reference proteome</keyword>
<proteinExistence type="predicted"/>
<dbReference type="InParanoid" id="D6TD63"/>
<evidence type="ECO:0000313" key="3">
    <source>
        <dbReference type="Proteomes" id="UP000004508"/>
    </source>
</evidence>
<dbReference type="OrthoDB" id="150975at2"/>
<dbReference type="Proteomes" id="UP000004508">
    <property type="component" value="Unassembled WGS sequence"/>
</dbReference>
<evidence type="ECO:0000313" key="2">
    <source>
        <dbReference type="EMBL" id="EFH90114.1"/>
    </source>
</evidence>
<organism evidence="2 3">
    <name type="scientific">Ktedonobacter racemifer DSM 44963</name>
    <dbReference type="NCBI Taxonomy" id="485913"/>
    <lineage>
        <taxon>Bacteria</taxon>
        <taxon>Bacillati</taxon>
        <taxon>Chloroflexota</taxon>
        <taxon>Ktedonobacteria</taxon>
        <taxon>Ktedonobacterales</taxon>
        <taxon>Ktedonobacteraceae</taxon>
        <taxon>Ktedonobacter</taxon>
    </lineage>
</organism>
<gene>
    <name evidence="2" type="ORF">Krac_11722</name>
</gene>
<feature type="region of interest" description="Disordered" evidence="1">
    <location>
        <begin position="474"/>
        <end position="493"/>
    </location>
</feature>